<feature type="compositionally biased region" description="Polar residues" evidence="1">
    <location>
        <begin position="192"/>
        <end position="215"/>
    </location>
</feature>
<reference evidence="2" key="1">
    <citation type="submission" date="2021-01" db="EMBL/GenBank/DDBJ databases">
        <authorList>
            <person name="Corre E."/>
            <person name="Pelletier E."/>
            <person name="Niang G."/>
            <person name="Scheremetjew M."/>
            <person name="Finn R."/>
            <person name="Kale V."/>
            <person name="Holt S."/>
            <person name="Cochrane G."/>
            <person name="Meng A."/>
            <person name="Brown T."/>
            <person name="Cohen L."/>
        </authorList>
    </citation>
    <scope>NUCLEOTIDE SEQUENCE</scope>
    <source>
        <strain evidence="2">GSBS06</strain>
    </source>
</reference>
<gene>
    <name evidence="2" type="ORF">ASTO00021_LOCUS17226</name>
</gene>
<evidence type="ECO:0008006" key="3">
    <source>
        <dbReference type="Google" id="ProtNLM"/>
    </source>
</evidence>
<feature type="compositionally biased region" description="Basic and acidic residues" evidence="1">
    <location>
        <begin position="381"/>
        <end position="399"/>
    </location>
</feature>
<feature type="region of interest" description="Disordered" evidence="1">
    <location>
        <begin position="14"/>
        <end position="40"/>
    </location>
</feature>
<feature type="compositionally biased region" description="Basic and acidic residues" evidence="1">
    <location>
        <begin position="230"/>
        <end position="278"/>
    </location>
</feature>
<evidence type="ECO:0000313" key="2">
    <source>
        <dbReference type="EMBL" id="CAE0447249.1"/>
    </source>
</evidence>
<feature type="compositionally biased region" description="Basic and acidic residues" evidence="1">
    <location>
        <begin position="342"/>
        <end position="361"/>
    </location>
</feature>
<feature type="region of interest" description="Disordered" evidence="1">
    <location>
        <begin position="330"/>
        <end position="423"/>
    </location>
</feature>
<dbReference type="EMBL" id="HBIN01022429">
    <property type="protein sequence ID" value="CAE0447249.1"/>
    <property type="molecule type" value="Transcribed_RNA"/>
</dbReference>
<accession>A0A7S3V2A0</accession>
<dbReference type="AlphaFoldDB" id="A0A7S3V2A0"/>
<organism evidence="2">
    <name type="scientific">Aplanochytrium stocchinoi</name>
    <dbReference type="NCBI Taxonomy" id="215587"/>
    <lineage>
        <taxon>Eukaryota</taxon>
        <taxon>Sar</taxon>
        <taxon>Stramenopiles</taxon>
        <taxon>Bigyra</taxon>
        <taxon>Labyrinthulomycetes</taxon>
        <taxon>Thraustochytrida</taxon>
        <taxon>Thraustochytriidae</taxon>
        <taxon>Aplanochytrium</taxon>
    </lineage>
</organism>
<dbReference type="Gene3D" id="2.30.30.140">
    <property type="match status" value="1"/>
</dbReference>
<name>A0A7S3V2A0_9STRA</name>
<proteinExistence type="predicted"/>
<sequence>MMNANNKLDLLNKTIKHSAGKNTNTNTNTSGESLNSEEKNSLNFGNMNTSISNGANSNLNSLMKPSFPAEGNVNVSAANMFNANNFATSLLSQEQLLQVQLTQNRLENEARLASQLSFQTYIQASFDPAVATLQAENVYRNKLSLGQSLLQAELSKLYQHQIQKLLMQLAPSKSNATGNEAKTSEDNKRDSTTNVQNSKNKKAQTTTTLSAQVKGTRTKEEKSTTASDIAKTDASVEGRINKNKMEKKINNSAEEKQNDKNVKKAKISGEEKEKENETKWTAKRLVGKRVQIEWETTWYAAQVQSYSEKTGICTVLYDTGSPETVIFQENGKATSPDGEDEFQWKPDDNSSKNKQKNDKNNNKNNNDIVVKDNLVKAQNNENKETTKRPRMELGDENTDKNNTIVMDVSKSVKRPKVTAKSDS</sequence>
<feature type="compositionally biased region" description="Basic and acidic residues" evidence="1">
    <location>
        <begin position="182"/>
        <end position="191"/>
    </location>
</feature>
<evidence type="ECO:0000256" key="1">
    <source>
        <dbReference type="SAM" id="MobiDB-lite"/>
    </source>
</evidence>
<feature type="region of interest" description="Disordered" evidence="1">
    <location>
        <begin position="173"/>
        <end position="278"/>
    </location>
</feature>
<protein>
    <recommendedName>
        <fullName evidence="3">Tudor domain-containing protein</fullName>
    </recommendedName>
</protein>